<proteinExistence type="predicted"/>
<evidence type="ECO:0000256" key="1">
    <source>
        <dbReference type="SAM" id="MobiDB-lite"/>
    </source>
</evidence>
<feature type="compositionally biased region" description="Low complexity" evidence="1">
    <location>
        <begin position="93"/>
        <end position="115"/>
    </location>
</feature>
<dbReference type="Proteomes" id="UP000807469">
    <property type="component" value="Unassembled WGS sequence"/>
</dbReference>
<accession>A0A9P5YVC9</accession>
<comment type="caution">
    <text evidence="2">The sequence shown here is derived from an EMBL/GenBank/DDBJ whole genome shotgun (WGS) entry which is preliminary data.</text>
</comment>
<organism evidence="2 3">
    <name type="scientific">Pholiota conissans</name>
    <dbReference type="NCBI Taxonomy" id="109636"/>
    <lineage>
        <taxon>Eukaryota</taxon>
        <taxon>Fungi</taxon>
        <taxon>Dikarya</taxon>
        <taxon>Basidiomycota</taxon>
        <taxon>Agaricomycotina</taxon>
        <taxon>Agaricomycetes</taxon>
        <taxon>Agaricomycetidae</taxon>
        <taxon>Agaricales</taxon>
        <taxon>Agaricineae</taxon>
        <taxon>Strophariaceae</taxon>
        <taxon>Pholiota</taxon>
    </lineage>
</organism>
<sequence length="244" mass="26450">MALLHFAQNNSISLPREHAHPLSPSTEEPTTSNVNETPHRPIANVANGDNNISPSSRPPLPTRTKHHLAMVKKRTHSNKEDEISQQNGISEASASLPPKRLKLSSSPSSKEMLSSAEHEPQQAGVLVSPTGHRNNDEDETSSSNAENHAASILLPKDERISSAPVNDPLNPVVTTVKTPLAPPSCFNCSTNSTSTCDFQGWGTSCSHCQASAKWDCSYSLPAEEISRIIERARPFFSPSFMLRG</sequence>
<dbReference type="EMBL" id="MU155372">
    <property type="protein sequence ID" value="KAF9474560.1"/>
    <property type="molecule type" value="Genomic_DNA"/>
</dbReference>
<evidence type="ECO:0000313" key="3">
    <source>
        <dbReference type="Proteomes" id="UP000807469"/>
    </source>
</evidence>
<reference evidence="2" key="1">
    <citation type="submission" date="2020-11" db="EMBL/GenBank/DDBJ databases">
        <authorList>
            <consortium name="DOE Joint Genome Institute"/>
            <person name="Ahrendt S."/>
            <person name="Riley R."/>
            <person name="Andreopoulos W."/>
            <person name="Labutti K."/>
            <person name="Pangilinan J."/>
            <person name="Ruiz-Duenas F.J."/>
            <person name="Barrasa J.M."/>
            <person name="Sanchez-Garcia M."/>
            <person name="Camarero S."/>
            <person name="Miyauchi S."/>
            <person name="Serrano A."/>
            <person name="Linde D."/>
            <person name="Babiker R."/>
            <person name="Drula E."/>
            <person name="Ayuso-Fernandez I."/>
            <person name="Pacheco R."/>
            <person name="Padilla G."/>
            <person name="Ferreira P."/>
            <person name="Barriuso J."/>
            <person name="Kellner H."/>
            <person name="Castanera R."/>
            <person name="Alfaro M."/>
            <person name="Ramirez L."/>
            <person name="Pisabarro A.G."/>
            <person name="Kuo A."/>
            <person name="Tritt A."/>
            <person name="Lipzen A."/>
            <person name="He G."/>
            <person name="Yan M."/>
            <person name="Ng V."/>
            <person name="Cullen D."/>
            <person name="Martin F."/>
            <person name="Rosso M.-N."/>
            <person name="Henrissat B."/>
            <person name="Hibbett D."/>
            <person name="Martinez A.T."/>
            <person name="Grigoriev I.V."/>
        </authorList>
    </citation>
    <scope>NUCLEOTIDE SEQUENCE</scope>
    <source>
        <strain evidence="2">CIRM-BRFM 674</strain>
    </source>
</reference>
<feature type="region of interest" description="Disordered" evidence="1">
    <location>
        <begin position="1"/>
        <end position="146"/>
    </location>
</feature>
<feature type="compositionally biased region" description="Basic residues" evidence="1">
    <location>
        <begin position="63"/>
        <end position="76"/>
    </location>
</feature>
<dbReference type="AlphaFoldDB" id="A0A9P5YVC9"/>
<protein>
    <submittedName>
        <fullName evidence="2">Uncharacterized protein</fullName>
    </submittedName>
</protein>
<gene>
    <name evidence="2" type="ORF">BDN70DRAFT_884634</name>
</gene>
<name>A0A9P5YVC9_9AGAR</name>
<keyword evidence="3" id="KW-1185">Reference proteome</keyword>
<feature type="compositionally biased region" description="Polar residues" evidence="1">
    <location>
        <begin position="23"/>
        <end position="36"/>
    </location>
</feature>
<evidence type="ECO:0000313" key="2">
    <source>
        <dbReference type="EMBL" id="KAF9474560.1"/>
    </source>
</evidence>